<name>S5T2U1_9CORY</name>
<dbReference type="InterPro" id="IPR011009">
    <property type="entry name" value="Kinase-like_dom_sf"/>
</dbReference>
<dbReference type="RefSeq" id="WP_020934868.1">
    <property type="nucleotide sequence ID" value="NC_021915.1"/>
</dbReference>
<sequence length="400" mass="44007">MPSDQEIVDIAQDLLSDRFGDPQHLSEIEPLSGSGSAVVLRAKSAPSPFFQYRSVVLKFIPETGDPLDDVALLREIAAYQFTNALSEEIRPGPVLLAHDVDRRIIVLSDSGDGDTFAHLLERENQEERVQILRNLGASLGRMHAGTADKQDAFYTLISRILRKHPDAANLHTEREQLFARAIETGLKTLEHAGLATPELVREFSVQAEHRLTGGGSRAFTPFDLSPDNIIVADRTQFLDYEWANFHDVSFDLACVIAGFPQYLSTHPISDDEAAAFVEAWVAEVGETWPNAKNEDLLHARILAALVGWASASVAMMQYGTLGAAGEHASGDDVLPTGVDALLRPADVGPFEVDELLARRDLYETFEALARFTRASKDPKDEVVAVWATDVAERVRTPRIT</sequence>
<dbReference type="KEGG" id="cmd:B841_07310"/>
<protein>
    <submittedName>
        <fullName evidence="1">Phosphotransferase enzyme family protein</fullName>
    </submittedName>
</protein>
<dbReference type="eggNOG" id="COG2334">
    <property type="taxonomic scope" value="Bacteria"/>
</dbReference>
<keyword evidence="2" id="KW-1185">Reference proteome</keyword>
<dbReference type="GO" id="GO:0016740">
    <property type="term" value="F:transferase activity"/>
    <property type="evidence" value="ECO:0007669"/>
    <property type="project" value="UniProtKB-KW"/>
</dbReference>
<evidence type="ECO:0000313" key="2">
    <source>
        <dbReference type="Proteomes" id="UP000015388"/>
    </source>
</evidence>
<accession>S5T2U1</accession>
<keyword evidence="1" id="KW-0808">Transferase</keyword>
<gene>
    <name evidence="1" type="ORF">B841_07310</name>
</gene>
<dbReference type="EMBL" id="CP003924">
    <property type="protein sequence ID" value="AGS34935.1"/>
    <property type="molecule type" value="Genomic_DNA"/>
</dbReference>
<dbReference type="SUPFAM" id="SSF56112">
    <property type="entry name" value="Protein kinase-like (PK-like)"/>
    <property type="match status" value="1"/>
</dbReference>
<dbReference type="PATRIC" id="fig|1224163.3.peg.1468"/>
<dbReference type="STRING" id="1224163.B841_07310"/>
<reference evidence="1 2" key="1">
    <citation type="submission" date="2012-11" db="EMBL/GenBank/DDBJ databases">
        <title>The complete genome sequence of Corynebacterium maris Coryn-1 (=DSM 45190).</title>
        <authorList>
            <person name="Schaffert L."/>
            <person name="Albersmeier A."/>
            <person name="Kalinowski J."/>
            <person name="Ruckert C."/>
        </authorList>
    </citation>
    <scope>NUCLEOTIDE SEQUENCE [LARGE SCALE GENOMIC DNA]</scope>
    <source>
        <strain evidence="2">Coryn-1</strain>
    </source>
</reference>
<evidence type="ECO:0000313" key="1">
    <source>
        <dbReference type="EMBL" id="AGS34935.1"/>
    </source>
</evidence>
<dbReference type="AlphaFoldDB" id="S5T2U1"/>
<dbReference type="HOGENOM" id="CLU_054723_0_0_11"/>
<proteinExistence type="predicted"/>
<dbReference type="Proteomes" id="UP000015388">
    <property type="component" value="Chromosome"/>
</dbReference>
<dbReference type="Gene3D" id="3.90.1200.10">
    <property type="match status" value="1"/>
</dbReference>
<organism evidence="1 2">
    <name type="scientific">Corynebacterium maris DSM 45190</name>
    <dbReference type="NCBI Taxonomy" id="1224163"/>
    <lineage>
        <taxon>Bacteria</taxon>
        <taxon>Bacillati</taxon>
        <taxon>Actinomycetota</taxon>
        <taxon>Actinomycetes</taxon>
        <taxon>Mycobacteriales</taxon>
        <taxon>Corynebacteriaceae</taxon>
        <taxon>Corynebacterium</taxon>
    </lineage>
</organism>